<comment type="caution">
    <text evidence="1">The sequence shown here is derived from an EMBL/GenBank/DDBJ whole genome shotgun (WGS) entry which is preliminary data.</text>
</comment>
<protein>
    <submittedName>
        <fullName evidence="1">Uncharacterized protein</fullName>
    </submittedName>
</protein>
<dbReference type="Proteomes" id="UP001525890">
    <property type="component" value="Unassembled WGS sequence"/>
</dbReference>
<accession>A0ABT2MZ35</accession>
<proteinExistence type="predicted"/>
<evidence type="ECO:0000313" key="1">
    <source>
        <dbReference type="EMBL" id="MCT7969797.1"/>
    </source>
</evidence>
<keyword evidence="2" id="KW-1185">Reference proteome</keyword>
<dbReference type="RefSeq" id="WP_368009243.1">
    <property type="nucleotide sequence ID" value="NZ_JAMXFF010000060.1"/>
</dbReference>
<organism evidence="1 2">
    <name type="scientific">Laspinema palackyanum D2a</name>
    <dbReference type="NCBI Taxonomy" id="2953684"/>
    <lineage>
        <taxon>Bacteria</taxon>
        <taxon>Bacillati</taxon>
        <taxon>Cyanobacteriota</taxon>
        <taxon>Cyanophyceae</taxon>
        <taxon>Oscillatoriophycideae</taxon>
        <taxon>Oscillatoriales</taxon>
        <taxon>Laspinemataceae</taxon>
        <taxon>Laspinema</taxon>
        <taxon>Laspinema palackyanum</taxon>
    </lineage>
</organism>
<gene>
    <name evidence="1" type="ORF">NG799_26130</name>
</gene>
<sequence>MLHEFSTHLGDFIAFGCAIVITGDLDGDRIPRGFPSLGIARAPIIRVIPIGDRQDGRVKKWMDCYFPDAPFLSTF</sequence>
<dbReference type="EMBL" id="JAMXFF010000060">
    <property type="protein sequence ID" value="MCT7969797.1"/>
    <property type="molecule type" value="Genomic_DNA"/>
</dbReference>
<name>A0ABT2MZ35_9CYAN</name>
<reference evidence="1 2" key="1">
    <citation type="journal article" date="2022" name="Front. Microbiol.">
        <title>High genomic differentiation and limited gene flow indicate recent cryptic speciation within the genus Laspinema (cyanobacteria).</title>
        <authorList>
            <person name="Stanojkovic A."/>
            <person name="Skoupy S."/>
            <person name="Skaloud P."/>
            <person name="Dvorak P."/>
        </authorList>
    </citation>
    <scope>NUCLEOTIDE SEQUENCE [LARGE SCALE GENOMIC DNA]</scope>
    <source>
        <strain evidence="1 2">D2a</strain>
    </source>
</reference>
<evidence type="ECO:0000313" key="2">
    <source>
        <dbReference type="Proteomes" id="UP001525890"/>
    </source>
</evidence>